<protein>
    <submittedName>
        <fullName evidence="1">Uncharacterized protein</fullName>
    </submittedName>
</protein>
<dbReference type="EMBL" id="JAJFZT010000007">
    <property type="protein sequence ID" value="MCC3273274.1"/>
    <property type="molecule type" value="Genomic_DNA"/>
</dbReference>
<dbReference type="Proteomes" id="UP000829758">
    <property type="component" value="Chromosome"/>
</dbReference>
<reference evidence="1" key="1">
    <citation type="submission" date="2021-10" db="EMBL/GenBank/DDBJ databases">
        <title>Novel species in genus Arthrobacter.</title>
        <authorList>
            <person name="Liu Y."/>
        </authorList>
    </citation>
    <scope>NUCLEOTIDE SEQUENCE</scope>
    <source>
        <strain evidence="3">zg-Y462</strain>
        <strain evidence="1">Zg-Y462</strain>
    </source>
</reference>
<dbReference type="Proteomes" id="UP001155145">
    <property type="component" value="Unassembled WGS sequence"/>
</dbReference>
<dbReference type="Pfam" id="PF19866">
    <property type="entry name" value="DUF6339"/>
    <property type="match status" value="1"/>
</dbReference>
<sequence length="250" mass="27681">MSIYIYPRLPRDVAHRIIAELADKGLTELVGYGALSHTSAAPAAVGGIPVPQQELQRIQDGLREIASRYGFPAKLDQRSQQILDRTLGTYLYKELGIVPGDAAVEGVWSFLTLVLVPELAPWRFPQRTESRLIGVPRNALRRLWWRAWALGPDLNAAPAGCSPLGEDEFVQIMERSGLSGNRKAARAARDAVWRAEANGLLPILRTELMRGLIPRVLAARSHVVLEILSDDELAALLDGYVRQVLEQPRL</sequence>
<dbReference type="InterPro" id="IPR045920">
    <property type="entry name" value="DUF6339"/>
</dbReference>
<evidence type="ECO:0000313" key="3">
    <source>
        <dbReference type="Proteomes" id="UP000829758"/>
    </source>
</evidence>
<evidence type="ECO:0000313" key="4">
    <source>
        <dbReference type="Proteomes" id="UP001155145"/>
    </source>
</evidence>
<evidence type="ECO:0000313" key="2">
    <source>
        <dbReference type="EMBL" id="UON92743.1"/>
    </source>
</evidence>
<dbReference type="EMBL" id="CP094984">
    <property type="protein sequence ID" value="UON92743.1"/>
    <property type="molecule type" value="Genomic_DNA"/>
</dbReference>
<dbReference type="RefSeq" id="WP_227929114.1">
    <property type="nucleotide sequence ID" value="NZ_CP094984.1"/>
</dbReference>
<accession>A0A9X1MAJ5</accession>
<keyword evidence="3" id="KW-1185">Reference proteome</keyword>
<organism evidence="1 4">
    <name type="scientific">Arthrobacter zhangbolii</name>
    <dbReference type="NCBI Taxonomy" id="2886936"/>
    <lineage>
        <taxon>Bacteria</taxon>
        <taxon>Bacillati</taxon>
        <taxon>Actinomycetota</taxon>
        <taxon>Actinomycetes</taxon>
        <taxon>Micrococcales</taxon>
        <taxon>Micrococcaceae</taxon>
        <taxon>Arthrobacter</taxon>
    </lineage>
</organism>
<evidence type="ECO:0000313" key="1">
    <source>
        <dbReference type="EMBL" id="MCC3273274.1"/>
    </source>
</evidence>
<proteinExistence type="predicted"/>
<dbReference type="AlphaFoldDB" id="A0A9X1MAJ5"/>
<gene>
    <name evidence="1" type="ORF">LJ755_11100</name>
    <name evidence="2" type="ORF">MUK71_03605</name>
</gene>
<name>A0A9X1MAJ5_9MICC</name>